<keyword evidence="3" id="KW-1185">Reference proteome</keyword>
<name>A0ABQ9J8Q6_9CUCU</name>
<evidence type="ECO:0000313" key="3">
    <source>
        <dbReference type="Proteomes" id="UP001162164"/>
    </source>
</evidence>
<reference evidence="2" key="1">
    <citation type="journal article" date="2023" name="Insect Mol. Biol.">
        <title>Genome sequencing provides insights into the evolution of gene families encoding plant cell wall-degrading enzymes in longhorned beetles.</title>
        <authorList>
            <person name="Shin N.R."/>
            <person name="Okamura Y."/>
            <person name="Kirsch R."/>
            <person name="Pauchet Y."/>
        </authorList>
    </citation>
    <scope>NUCLEOTIDE SEQUENCE</scope>
    <source>
        <strain evidence="2">MMC_N1</strain>
    </source>
</reference>
<feature type="compositionally biased region" description="Basic residues" evidence="1">
    <location>
        <begin position="1"/>
        <end position="11"/>
    </location>
</feature>
<evidence type="ECO:0000256" key="1">
    <source>
        <dbReference type="SAM" id="MobiDB-lite"/>
    </source>
</evidence>
<proteinExistence type="predicted"/>
<accession>A0ABQ9J8Q6</accession>
<evidence type="ECO:0000313" key="2">
    <source>
        <dbReference type="EMBL" id="KAJ8974494.1"/>
    </source>
</evidence>
<evidence type="ECO:0008006" key="4">
    <source>
        <dbReference type="Google" id="ProtNLM"/>
    </source>
</evidence>
<organism evidence="2 3">
    <name type="scientific">Molorchus minor</name>
    <dbReference type="NCBI Taxonomy" id="1323400"/>
    <lineage>
        <taxon>Eukaryota</taxon>
        <taxon>Metazoa</taxon>
        <taxon>Ecdysozoa</taxon>
        <taxon>Arthropoda</taxon>
        <taxon>Hexapoda</taxon>
        <taxon>Insecta</taxon>
        <taxon>Pterygota</taxon>
        <taxon>Neoptera</taxon>
        <taxon>Endopterygota</taxon>
        <taxon>Coleoptera</taxon>
        <taxon>Polyphaga</taxon>
        <taxon>Cucujiformia</taxon>
        <taxon>Chrysomeloidea</taxon>
        <taxon>Cerambycidae</taxon>
        <taxon>Lamiinae</taxon>
        <taxon>Monochamini</taxon>
        <taxon>Molorchus</taxon>
    </lineage>
</organism>
<comment type="caution">
    <text evidence="2">The sequence shown here is derived from an EMBL/GenBank/DDBJ whole genome shotgun (WGS) entry which is preliminary data.</text>
</comment>
<dbReference type="Proteomes" id="UP001162164">
    <property type="component" value="Unassembled WGS sequence"/>
</dbReference>
<feature type="compositionally biased region" description="Low complexity" evidence="1">
    <location>
        <begin position="31"/>
        <end position="45"/>
    </location>
</feature>
<sequence>MSSRNARRKRPLPIDNEDQLSVEPSTSRQRSNVSESLTSESNSNNSIERLTAVMATLLENRERTSLPTGKGDVIPEFDPDNKNQTVLLWCQKVDELREIYRWTEETTIYFATSKLKGLADVWYKSLPTLKFTWEQWKEKLQTAFPFRQDYNADLWEMMNRRKRSDET</sequence>
<protein>
    <recommendedName>
        <fullName evidence="4">Retrotransposon gag domain-containing protein</fullName>
    </recommendedName>
</protein>
<dbReference type="EMBL" id="JAPWTJ010000984">
    <property type="protein sequence ID" value="KAJ8974494.1"/>
    <property type="molecule type" value="Genomic_DNA"/>
</dbReference>
<feature type="region of interest" description="Disordered" evidence="1">
    <location>
        <begin position="1"/>
        <end position="45"/>
    </location>
</feature>
<gene>
    <name evidence="2" type="ORF">NQ317_006542</name>
</gene>